<accession>A0A834D4H9</accession>
<dbReference type="GO" id="GO:0005524">
    <property type="term" value="F:ATP binding"/>
    <property type="evidence" value="ECO:0007669"/>
    <property type="project" value="UniProtKB-UniRule"/>
</dbReference>
<evidence type="ECO:0000256" key="11">
    <source>
        <dbReference type="ARBA" id="ARBA00023136"/>
    </source>
</evidence>
<keyword evidence="7 14" id="KW-0547">Nucleotide-binding</keyword>
<gene>
    <name evidence="16" type="ORF">F2P56_007207</name>
</gene>
<organism evidence="16 17">
    <name type="scientific">Juglans regia</name>
    <name type="common">English walnut</name>
    <dbReference type="NCBI Taxonomy" id="51240"/>
    <lineage>
        <taxon>Eukaryota</taxon>
        <taxon>Viridiplantae</taxon>
        <taxon>Streptophyta</taxon>
        <taxon>Embryophyta</taxon>
        <taxon>Tracheophyta</taxon>
        <taxon>Spermatophyta</taxon>
        <taxon>Magnoliopsida</taxon>
        <taxon>eudicotyledons</taxon>
        <taxon>Gunneridae</taxon>
        <taxon>Pentapetalae</taxon>
        <taxon>rosids</taxon>
        <taxon>fabids</taxon>
        <taxon>Fagales</taxon>
        <taxon>Juglandaceae</taxon>
        <taxon>Juglans</taxon>
    </lineage>
</organism>
<keyword evidence="8" id="KW-0418">Kinase</keyword>
<protein>
    <recommendedName>
        <fullName evidence="15">Protein kinase domain-containing protein</fullName>
    </recommendedName>
</protein>
<dbReference type="AlphaFoldDB" id="A0A834D4H9"/>
<evidence type="ECO:0000256" key="10">
    <source>
        <dbReference type="ARBA" id="ARBA00022989"/>
    </source>
</evidence>
<feature type="binding site" evidence="14">
    <location>
        <position position="72"/>
    </location>
    <ligand>
        <name>ATP</name>
        <dbReference type="ChEBI" id="CHEBI:30616"/>
    </ligand>
</feature>
<dbReference type="InterPro" id="IPR001245">
    <property type="entry name" value="Ser-Thr/Tyr_kinase_cat_dom"/>
</dbReference>
<evidence type="ECO:0000256" key="8">
    <source>
        <dbReference type="ARBA" id="ARBA00022777"/>
    </source>
</evidence>
<dbReference type="PROSITE" id="PS00107">
    <property type="entry name" value="PROTEIN_KINASE_ATP"/>
    <property type="match status" value="1"/>
</dbReference>
<dbReference type="Gene3D" id="3.30.200.20">
    <property type="entry name" value="Phosphorylase Kinase, domain 1"/>
    <property type="match status" value="1"/>
</dbReference>
<keyword evidence="11" id="KW-0472">Membrane</keyword>
<dbReference type="GO" id="GO:0004674">
    <property type="term" value="F:protein serine/threonine kinase activity"/>
    <property type="evidence" value="ECO:0007669"/>
    <property type="project" value="UniProtKB-KW"/>
</dbReference>
<keyword evidence="5" id="KW-0732">Signal</keyword>
<dbReference type="Gramene" id="Jr03_17150_p2">
    <property type="protein sequence ID" value="cds.Jr03_17150_p2"/>
    <property type="gene ID" value="Jr03_17150"/>
</dbReference>
<dbReference type="PANTHER" id="PTHR27002">
    <property type="entry name" value="RECEPTOR-LIKE SERINE/THREONINE-PROTEIN KINASE SD1-8"/>
    <property type="match status" value="1"/>
</dbReference>
<evidence type="ECO:0000256" key="1">
    <source>
        <dbReference type="ARBA" id="ARBA00004167"/>
    </source>
</evidence>
<proteinExistence type="predicted"/>
<evidence type="ECO:0000256" key="14">
    <source>
        <dbReference type="PROSITE-ProRule" id="PRU10141"/>
    </source>
</evidence>
<dbReference type="PROSITE" id="PS50011">
    <property type="entry name" value="PROTEIN_KINASE_DOM"/>
    <property type="match status" value="1"/>
</dbReference>
<reference evidence="16" key="1">
    <citation type="submission" date="2015-10" db="EMBL/GenBank/DDBJ databases">
        <authorList>
            <person name="Martinez-Garcia P.J."/>
            <person name="Crepeau M.W."/>
            <person name="Puiu D."/>
            <person name="Gonzalez-Ibeas D."/>
            <person name="Whalen J."/>
            <person name="Stevens K."/>
            <person name="Paul R."/>
            <person name="Butterfield T."/>
            <person name="Britton M."/>
            <person name="Reagan R."/>
            <person name="Chakraborty S."/>
            <person name="Walawage S.L."/>
            <person name="Vasquez-Gross H.A."/>
            <person name="Cardeno C."/>
            <person name="Famula R."/>
            <person name="Pratt K."/>
            <person name="Kuruganti S."/>
            <person name="Aradhya M.K."/>
            <person name="Leslie C.A."/>
            <person name="Dandekar A.M."/>
            <person name="Salzberg S.L."/>
            <person name="Wegrzyn J.L."/>
            <person name="Langley C.H."/>
            <person name="Neale D.B."/>
        </authorList>
    </citation>
    <scope>NUCLEOTIDE SEQUENCE</scope>
    <source>
        <tissue evidence="16">Leaves</tissue>
    </source>
</reference>
<evidence type="ECO:0000256" key="12">
    <source>
        <dbReference type="ARBA" id="ARBA00023170"/>
    </source>
</evidence>
<keyword evidence="4" id="KW-0812">Transmembrane</keyword>
<feature type="domain" description="Protein kinase" evidence="15">
    <location>
        <begin position="44"/>
        <end position="137"/>
    </location>
</feature>
<keyword evidence="2" id="KW-0723">Serine/threonine-protein kinase</keyword>
<dbReference type="InterPro" id="IPR017441">
    <property type="entry name" value="Protein_kinase_ATP_BS"/>
</dbReference>
<comment type="caution">
    <text evidence="16">The sequence shown here is derived from an EMBL/GenBank/DDBJ whole genome shotgun (WGS) entry which is preliminary data.</text>
</comment>
<evidence type="ECO:0000313" key="17">
    <source>
        <dbReference type="Proteomes" id="UP000619265"/>
    </source>
</evidence>
<dbReference type="Pfam" id="PF07714">
    <property type="entry name" value="PK_Tyr_Ser-Thr"/>
    <property type="match status" value="1"/>
</dbReference>
<dbReference type="SUPFAM" id="SSF56112">
    <property type="entry name" value="Protein kinase-like (PK-like)"/>
    <property type="match status" value="1"/>
</dbReference>
<keyword evidence="13" id="KW-0325">Glycoprotein</keyword>
<evidence type="ECO:0000256" key="5">
    <source>
        <dbReference type="ARBA" id="ARBA00022729"/>
    </source>
</evidence>
<dbReference type="EMBL" id="LIHL02000003">
    <property type="protein sequence ID" value="KAF5475400.1"/>
    <property type="molecule type" value="Genomic_DNA"/>
</dbReference>
<evidence type="ECO:0000256" key="13">
    <source>
        <dbReference type="ARBA" id="ARBA00023180"/>
    </source>
</evidence>
<evidence type="ECO:0000256" key="4">
    <source>
        <dbReference type="ARBA" id="ARBA00022692"/>
    </source>
</evidence>
<dbReference type="InterPro" id="IPR000719">
    <property type="entry name" value="Prot_kinase_dom"/>
</dbReference>
<name>A0A834D4H9_JUGRE</name>
<keyword evidence="10" id="KW-1133">Transmembrane helix</keyword>
<evidence type="ECO:0000256" key="9">
    <source>
        <dbReference type="ARBA" id="ARBA00022840"/>
    </source>
</evidence>
<reference evidence="16" key="2">
    <citation type="submission" date="2020-03" db="EMBL/GenBank/DDBJ databases">
        <title>Walnut 2.0.</title>
        <authorList>
            <person name="Marrano A."/>
            <person name="Britton M."/>
            <person name="Zimin A.V."/>
            <person name="Zaini P.A."/>
            <person name="Workman R."/>
            <person name="Puiu D."/>
            <person name="Bianco L."/>
            <person name="Allen B.J."/>
            <person name="Troggio M."/>
            <person name="Leslie C.A."/>
            <person name="Timp W."/>
            <person name="Dendekar A."/>
            <person name="Salzberg S.L."/>
            <person name="Neale D.B."/>
        </authorList>
    </citation>
    <scope>NUCLEOTIDE SEQUENCE</scope>
    <source>
        <tissue evidence="16">Leaves</tissue>
    </source>
</reference>
<keyword evidence="6" id="KW-0677">Repeat</keyword>
<dbReference type="PANTHER" id="PTHR27002:SF1073">
    <property type="entry name" value="CYSTEINE-RICH RECEPTOR-LIKE PROTEIN KINASE 29"/>
    <property type="match status" value="1"/>
</dbReference>
<evidence type="ECO:0000256" key="6">
    <source>
        <dbReference type="ARBA" id="ARBA00022737"/>
    </source>
</evidence>
<comment type="subcellular location">
    <subcellularLocation>
        <location evidence="1">Membrane</location>
        <topology evidence="1">Single-pass membrane protein</topology>
    </subcellularLocation>
</comment>
<keyword evidence="3" id="KW-0808">Transferase</keyword>
<dbReference type="GO" id="GO:0016020">
    <property type="term" value="C:membrane"/>
    <property type="evidence" value="ECO:0007669"/>
    <property type="project" value="UniProtKB-SubCell"/>
</dbReference>
<keyword evidence="12" id="KW-0675">Receptor</keyword>
<dbReference type="InterPro" id="IPR011009">
    <property type="entry name" value="Kinase-like_dom_sf"/>
</dbReference>
<sequence length="137" mass="15529">MSCFYLFYLRVKKPREKLESVDEISSANSLQFDIGTIKVATDNFSAANKLGQGGFGIVYKGVLPNRHEIAMKRLSKASQQGDLEFKNEVELVATLQHRNLVRLLGFCLEGKERLLVSMSLYLMQALKSSYLIQTRVH</sequence>
<dbReference type="FunFam" id="3.30.200.20:FF:000142">
    <property type="entry name" value="Cysteine-rich receptor-like protein kinase 10"/>
    <property type="match status" value="1"/>
</dbReference>
<dbReference type="Proteomes" id="UP000619265">
    <property type="component" value="Unassembled WGS sequence"/>
</dbReference>
<keyword evidence="9 14" id="KW-0067">ATP-binding</keyword>
<evidence type="ECO:0000256" key="7">
    <source>
        <dbReference type="ARBA" id="ARBA00022741"/>
    </source>
</evidence>
<evidence type="ECO:0000256" key="3">
    <source>
        <dbReference type="ARBA" id="ARBA00022679"/>
    </source>
</evidence>
<evidence type="ECO:0000256" key="2">
    <source>
        <dbReference type="ARBA" id="ARBA00022527"/>
    </source>
</evidence>
<evidence type="ECO:0000313" key="16">
    <source>
        <dbReference type="EMBL" id="KAF5475400.1"/>
    </source>
</evidence>
<evidence type="ECO:0000259" key="15">
    <source>
        <dbReference type="PROSITE" id="PS50011"/>
    </source>
</evidence>